<dbReference type="Pfam" id="PF04892">
    <property type="entry name" value="VanZ"/>
    <property type="match status" value="1"/>
</dbReference>
<keyword evidence="1" id="KW-1133">Transmembrane helix</keyword>
<feature type="transmembrane region" description="Helical" evidence="1">
    <location>
        <begin position="318"/>
        <end position="339"/>
    </location>
</feature>
<feature type="transmembrane region" description="Helical" evidence="1">
    <location>
        <begin position="52"/>
        <end position="73"/>
    </location>
</feature>
<feature type="transmembrane region" description="Helical" evidence="1">
    <location>
        <begin position="12"/>
        <end position="32"/>
    </location>
</feature>
<feature type="transmembrane region" description="Helical" evidence="1">
    <location>
        <begin position="279"/>
        <end position="298"/>
    </location>
</feature>
<feature type="domain" description="VanZ-like" evidence="2">
    <location>
        <begin position="50"/>
        <end position="124"/>
    </location>
</feature>
<feature type="transmembrane region" description="Helical" evidence="1">
    <location>
        <begin position="254"/>
        <end position="272"/>
    </location>
</feature>
<keyword evidence="1" id="KW-0812">Transmembrane</keyword>
<dbReference type="Proteomes" id="UP000532440">
    <property type="component" value="Unassembled WGS sequence"/>
</dbReference>
<proteinExistence type="predicted"/>
<dbReference type="EMBL" id="JACHGB010000004">
    <property type="protein sequence ID" value="MBB5272153.1"/>
    <property type="molecule type" value="Genomic_DNA"/>
</dbReference>
<feature type="transmembrane region" description="Helical" evidence="1">
    <location>
        <begin position="388"/>
        <end position="408"/>
    </location>
</feature>
<sequence>MPTAERPARAGLVAAVVVYMIGLAWLSLSRGGAPACGASWLMESGALSRADLVVNVVAYVPLGALIAAGGAPGGQVRRRILLAAATGALLSLAIETIQVCLPARTSAWSDLLANASGAAIGAIFPGVVLRAHRAVEAGGVPGLPAGSTAPQPLLALALLTLFFWIGERSLPWALTLDVDRLRANLAFLKPALAGMPTLDPWRLASHVAAWLVFGLAIRAGLQSWAPVLRITAIGVFTVLLLQLLLVVPSLSLEQLVGLAIAAVGWILLRLPAMSRCLPLALCAATLAWVTLYELRQGMGELATGFSWLPIFGAGNPLGALQLGLYFFAVALAFALARAWQSALRHRQRARQPGRQTPRGASLAVAATVAWIALLEVAQLWIPGRSPDVSPPLLVGLGWMIALAVQARVRAPVRATASRSGS</sequence>
<keyword evidence="4" id="KW-1185">Reference proteome</keyword>
<feature type="transmembrane region" description="Helical" evidence="1">
    <location>
        <begin position="80"/>
        <end position="99"/>
    </location>
</feature>
<protein>
    <submittedName>
        <fullName evidence="3">VanZ family protein</fullName>
    </submittedName>
</protein>
<feature type="transmembrane region" description="Helical" evidence="1">
    <location>
        <begin position="143"/>
        <end position="165"/>
    </location>
</feature>
<evidence type="ECO:0000259" key="2">
    <source>
        <dbReference type="Pfam" id="PF04892"/>
    </source>
</evidence>
<evidence type="ECO:0000313" key="3">
    <source>
        <dbReference type="EMBL" id="MBB5272153.1"/>
    </source>
</evidence>
<evidence type="ECO:0000313" key="4">
    <source>
        <dbReference type="Proteomes" id="UP000532440"/>
    </source>
</evidence>
<dbReference type="InterPro" id="IPR006976">
    <property type="entry name" value="VanZ-like"/>
</dbReference>
<feature type="transmembrane region" description="Helical" evidence="1">
    <location>
        <begin position="111"/>
        <end position="131"/>
    </location>
</feature>
<feature type="transmembrane region" description="Helical" evidence="1">
    <location>
        <begin position="203"/>
        <end position="221"/>
    </location>
</feature>
<feature type="transmembrane region" description="Helical" evidence="1">
    <location>
        <begin position="360"/>
        <end position="382"/>
    </location>
</feature>
<gene>
    <name evidence="3" type="ORF">HNQ70_002167</name>
</gene>
<feature type="transmembrane region" description="Helical" evidence="1">
    <location>
        <begin position="228"/>
        <end position="248"/>
    </location>
</feature>
<name>A0A7W8HJ52_9BURK</name>
<evidence type="ECO:0000256" key="1">
    <source>
        <dbReference type="SAM" id="Phobius"/>
    </source>
</evidence>
<accession>A0A7W8HJ52</accession>
<reference evidence="3 4" key="1">
    <citation type="submission" date="2020-08" db="EMBL/GenBank/DDBJ databases">
        <title>Genomic Encyclopedia of Type Strains, Phase IV (KMG-IV): sequencing the most valuable type-strain genomes for metagenomic binning, comparative biology and taxonomic classification.</title>
        <authorList>
            <person name="Goeker M."/>
        </authorList>
    </citation>
    <scope>NUCLEOTIDE SEQUENCE [LARGE SCALE GENOMIC DNA]</scope>
    <source>
        <strain evidence="3 4">DSM 29781</strain>
    </source>
</reference>
<organism evidence="3 4">
    <name type="scientific">Quisquiliibacterium transsilvanicum</name>
    <dbReference type="NCBI Taxonomy" id="1549638"/>
    <lineage>
        <taxon>Bacteria</taxon>
        <taxon>Pseudomonadati</taxon>
        <taxon>Pseudomonadota</taxon>
        <taxon>Betaproteobacteria</taxon>
        <taxon>Burkholderiales</taxon>
        <taxon>Burkholderiaceae</taxon>
        <taxon>Quisquiliibacterium</taxon>
    </lineage>
</organism>
<dbReference type="RefSeq" id="WP_183967288.1">
    <property type="nucleotide sequence ID" value="NZ_BAABEW010000002.1"/>
</dbReference>
<comment type="caution">
    <text evidence="3">The sequence shown here is derived from an EMBL/GenBank/DDBJ whole genome shotgun (WGS) entry which is preliminary data.</text>
</comment>
<keyword evidence="1" id="KW-0472">Membrane</keyword>
<dbReference type="AlphaFoldDB" id="A0A7W8HJ52"/>